<evidence type="ECO:0000313" key="2">
    <source>
        <dbReference type="EMBL" id="UPM42401.1"/>
    </source>
</evidence>
<evidence type="ECO:0000313" key="3">
    <source>
        <dbReference type="Proteomes" id="UP000831768"/>
    </source>
</evidence>
<dbReference type="PANTHER" id="PTHR23131:SF0">
    <property type="entry name" value="ENDORIBONUCLEASE LACTB2"/>
    <property type="match status" value="1"/>
</dbReference>
<dbReference type="InterPro" id="IPR050662">
    <property type="entry name" value="Sec-metab_biosynth-thioest"/>
</dbReference>
<dbReference type="SUPFAM" id="SSF56281">
    <property type="entry name" value="Metallo-hydrolase/oxidoreductase"/>
    <property type="match status" value="1"/>
</dbReference>
<dbReference type="InterPro" id="IPR036388">
    <property type="entry name" value="WH-like_DNA-bd_sf"/>
</dbReference>
<dbReference type="Proteomes" id="UP000831768">
    <property type="component" value="Chromosome"/>
</dbReference>
<dbReference type="PANTHER" id="PTHR23131">
    <property type="entry name" value="ENDORIBONUCLEASE LACTB2"/>
    <property type="match status" value="1"/>
</dbReference>
<dbReference type="Gene3D" id="1.10.10.10">
    <property type="entry name" value="Winged helix-like DNA-binding domain superfamily/Winged helix DNA-binding domain"/>
    <property type="match status" value="1"/>
</dbReference>
<dbReference type="EMBL" id="CP096019">
    <property type="protein sequence ID" value="UPM42401.1"/>
    <property type="molecule type" value="Genomic_DNA"/>
</dbReference>
<name>A0A8T9ZZX1_9EURY</name>
<dbReference type="RefSeq" id="WP_247993075.1">
    <property type="nucleotide sequence ID" value="NZ_CP096019.1"/>
</dbReference>
<organism evidence="2 3">
    <name type="scientific">Halocatena salina</name>
    <dbReference type="NCBI Taxonomy" id="2934340"/>
    <lineage>
        <taxon>Archaea</taxon>
        <taxon>Methanobacteriati</taxon>
        <taxon>Methanobacteriota</taxon>
        <taxon>Stenosarchaea group</taxon>
        <taxon>Halobacteria</taxon>
        <taxon>Halobacteriales</taxon>
        <taxon>Natronomonadaceae</taxon>
        <taxon>Halocatena</taxon>
    </lineage>
</organism>
<dbReference type="Gene3D" id="3.60.15.10">
    <property type="entry name" value="Ribonuclease Z/Hydroxyacylglutathione hydrolase-like"/>
    <property type="match status" value="1"/>
</dbReference>
<sequence length="260" mass="27642">MNVSRVPVSDEVAKTPSGSTNAYLVGVDGALLVDPGGESDELDAAVADRSVDHIAVTHHHPDHIAGVSRYAAETGATVWARRGRERSFESATGVAPDRTFRGDTTIEIGAGCVRVLETPGHASEHVSFVVGEQYLVGDLVLASGSVVVGAPEGDMRAYLGSLRRVYARDPSVLYPGHGSVIDAPQATVRRLIDHRREREHRVLGAIEAGAASIPEITDAAYEKDVSDVRELAEATVEAHLEKLAVEKKVVWDGTRASLPA</sequence>
<gene>
    <name evidence="2" type="ORF">MW046_10595</name>
</gene>
<keyword evidence="3" id="KW-1185">Reference proteome</keyword>
<dbReference type="AlphaFoldDB" id="A0A8T9ZZX1"/>
<dbReference type="InterPro" id="IPR036866">
    <property type="entry name" value="RibonucZ/Hydroxyglut_hydro"/>
</dbReference>
<evidence type="ECO:0000259" key="1">
    <source>
        <dbReference type="SMART" id="SM00849"/>
    </source>
</evidence>
<protein>
    <submittedName>
        <fullName evidence="2">MBL fold metallo-hydrolase</fullName>
    </submittedName>
</protein>
<dbReference type="GeneID" id="71928500"/>
<reference evidence="2" key="1">
    <citation type="submission" date="2022-04" db="EMBL/GenBank/DDBJ databases">
        <title>Halocatena sp. nov., isolated from a salt lake.</title>
        <authorList>
            <person name="Cui H.-L."/>
        </authorList>
    </citation>
    <scope>NUCLEOTIDE SEQUENCE</scope>
    <source>
        <strain evidence="2">AD-1</strain>
    </source>
</reference>
<dbReference type="KEGG" id="haad:MW046_10595"/>
<dbReference type="Pfam" id="PF00753">
    <property type="entry name" value="Lactamase_B"/>
    <property type="match status" value="1"/>
</dbReference>
<dbReference type="SMART" id="SM00849">
    <property type="entry name" value="Lactamase_B"/>
    <property type="match status" value="1"/>
</dbReference>
<dbReference type="InterPro" id="IPR001279">
    <property type="entry name" value="Metallo-B-lactamas"/>
</dbReference>
<accession>A0A8T9ZZX1</accession>
<feature type="domain" description="Metallo-beta-lactamase" evidence="1">
    <location>
        <begin position="19"/>
        <end position="177"/>
    </location>
</feature>
<proteinExistence type="predicted"/>